<feature type="region of interest" description="Disordered" evidence="1">
    <location>
        <begin position="322"/>
        <end position="342"/>
    </location>
</feature>
<feature type="domain" description="Reverse transcriptase Ty1/copia-type" evidence="2">
    <location>
        <begin position="24"/>
        <end position="111"/>
    </location>
</feature>
<feature type="region of interest" description="Disordered" evidence="1">
    <location>
        <begin position="361"/>
        <end position="381"/>
    </location>
</feature>
<dbReference type="PANTHER" id="PTHR11439">
    <property type="entry name" value="GAG-POL-RELATED RETROTRANSPOSON"/>
    <property type="match status" value="1"/>
</dbReference>
<feature type="compositionally biased region" description="Polar residues" evidence="1">
    <location>
        <begin position="256"/>
        <end position="266"/>
    </location>
</feature>
<protein>
    <submittedName>
        <fullName evidence="4">Retrotransposon protein, putative, unclassified, expressed</fullName>
    </submittedName>
</protein>
<dbReference type="InterPro" id="IPR025452">
    <property type="entry name" value="DUF4218"/>
</dbReference>
<evidence type="ECO:0000259" key="2">
    <source>
        <dbReference type="Pfam" id="PF07727"/>
    </source>
</evidence>
<dbReference type="AlphaFoldDB" id="A0A6L2MP75"/>
<feature type="domain" description="DUF4218" evidence="3">
    <location>
        <begin position="526"/>
        <end position="566"/>
    </location>
</feature>
<evidence type="ECO:0000313" key="4">
    <source>
        <dbReference type="EMBL" id="GEU75137.1"/>
    </source>
</evidence>
<name>A0A6L2MP75_TANCI</name>
<dbReference type="PANTHER" id="PTHR11439:SF509">
    <property type="entry name" value="RNA-DIRECTED DNA POLYMERASE"/>
    <property type="match status" value="1"/>
</dbReference>
<sequence length="680" mass="77372">MTITSYKTRSNIKSGNSLTNHLEIAHLEAVRIFIAYAAHKSFPIYQIDVKTAFLNGSLKEEVYVAQPNGFVDPDHPENVYRLRKALYGLKQVPKAWYDELSKFLTSKGFTKGLQIHQSPCGIFINQAKYALEILQKHGMEKGQSIDANHAGCIDTRKSTSGGIQFLGDKLVSWMSKKQDCTTMSSSEAEYVALSASYAQVMWMRTQLQDYGLKYNKIPLYCDSRSYALRWKPYQEDSLNLPDHRIRQRCCSLIPAKSNSSPDAHTQTTRHTKHQDSRIKKAQTQRQRLPQTQINKIFLQDIKSIKGDCYQAFKMMQSISITRTQPTTDGESPFTRGRFHSRRQPKTEIEARFHTCLNDLSYIPPNNEQNEPTQGDMDETSNKPTQAICNEFEELYASSNEELDLGCDYVARLDFMAKFTYFKVKVYNMSRWKDSNIPGKKVPKKVLRYFLIIPILQRLYKSSHTIKEMTWHATGKCTEPGKMQHPVDGRACVETIDVATGQKFNMRAMVLWTINDFSTRSSLSGRAYSPMYPFKRFMKKLKNYVRNKAKSEGSIEEGYVAEEALTFNKDPVVSASNELFALACGPTPTLISVNSCVVNGVRFAVHSSDEQDDPDIIHVDNSSDLALTTSLNDLEIAADAPQDIIDVDEDDDIINDEDVLPYDLADLMIKTSSMLMMMMMM</sequence>
<dbReference type="EMBL" id="BKCJ010007023">
    <property type="protein sequence ID" value="GEU75137.1"/>
    <property type="molecule type" value="Genomic_DNA"/>
</dbReference>
<comment type="caution">
    <text evidence="4">The sequence shown here is derived from an EMBL/GenBank/DDBJ whole genome shotgun (WGS) entry which is preliminary data.</text>
</comment>
<proteinExistence type="predicted"/>
<dbReference type="CDD" id="cd09272">
    <property type="entry name" value="RNase_HI_RT_Ty1"/>
    <property type="match status" value="1"/>
</dbReference>
<gene>
    <name evidence="4" type="ORF">Tci_047115</name>
</gene>
<evidence type="ECO:0000256" key="1">
    <source>
        <dbReference type="SAM" id="MobiDB-lite"/>
    </source>
</evidence>
<organism evidence="4">
    <name type="scientific">Tanacetum cinerariifolium</name>
    <name type="common">Dalmatian daisy</name>
    <name type="synonym">Chrysanthemum cinerariifolium</name>
    <dbReference type="NCBI Taxonomy" id="118510"/>
    <lineage>
        <taxon>Eukaryota</taxon>
        <taxon>Viridiplantae</taxon>
        <taxon>Streptophyta</taxon>
        <taxon>Embryophyta</taxon>
        <taxon>Tracheophyta</taxon>
        <taxon>Spermatophyta</taxon>
        <taxon>Magnoliopsida</taxon>
        <taxon>eudicotyledons</taxon>
        <taxon>Gunneridae</taxon>
        <taxon>Pentapetalae</taxon>
        <taxon>asterids</taxon>
        <taxon>campanulids</taxon>
        <taxon>Asterales</taxon>
        <taxon>Asteraceae</taxon>
        <taxon>Asteroideae</taxon>
        <taxon>Anthemideae</taxon>
        <taxon>Anthemidinae</taxon>
        <taxon>Tanacetum</taxon>
    </lineage>
</organism>
<dbReference type="Pfam" id="PF13960">
    <property type="entry name" value="DUF4218"/>
    <property type="match status" value="1"/>
</dbReference>
<dbReference type="Pfam" id="PF07727">
    <property type="entry name" value="RVT_2"/>
    <property type="match status" value="1"/>
</dbReference>
<feature type="compositionally biased region" description="Polar residues" evidence="1">
    <location>
        <begin position="363"/>
        <end position="372"/>
    </location>
</feature>
<accession>A0A6L2MP75</accession>
<evidence type="ECO:0000259" key="3">
    <source>
        <dbReference type="Pfam" id="PF13960"/>
    </source>
</evidence>
<reference evidence="4" key="1">
    <citation type="journal article" date="2019" name="Sci. Rep.">
        <title>Draft genome of Tanacetum cinerariifolium, the natural source of mosquito coil.</title>
        <authorList>
            <person name="Yamashiro T."/>
            <person name="Shiraishi A."/>
            <person name="Satake H."/>
            <person name="Nakayama K."/>
        </authorList>
    </citation>
    <scope>NUCLEOTIDE SEQUENCE</scope>
</reference>
<dbReference type="InterPro" id="IPR013103">
    <property type="entry name" value="RVT_2"/>
</dbReference>
<feature type="region of interest" description="Disordered" evidence="1">
    <location>
        <begin position="254"/>
        <end position="288"/>
    </location>
</feature>